<proteinExistence type="predicted"/>
<dbReference type="Proteomes" id="UP000242188">
    <property type="component" value="Unassembled WGS sequence"/>
</dbReference>
<comment type="caution">
    <text evidence="1">The sequence shown here is derived from an EMBL/GenBank/DDBJ whole genome shotgun (WGS) entry which is preliminary data.</text>
</comment>
<sequence length="99" mass="11813">MNKCYKSHKIMAGITFHEFSKRAFPGIFTRRPRILEKHDSNSVRYCRDARGMVYTVGHSVSGQVKKLWNWRDWLDKQVNRHVGRPEKRLAKVNLEHTKF</sequence>
<accession>A0A210PIF0</accession>
<gene>
    <name evidence="1" type="ORF">KP79_PYT03237</name>
</gene>
<protein>
    <submittedName>
        <fullName evidence="1">Uncharacterized protein</fullName>
    </submittedName>
</protein>
<name>A0A210PIF0_MIZYE</name>
<evidence type="ECO:0000313" key="1">
    <source>
        <dbReference type="EMBL" id="OWF36269.1"/>
    </source>
</evidence>
<dbReference type="EMBL" id="NEDP02076651">
    <property type="protein sequence ID" value="OWF36269.1"/>
    <property type="molecule type" value="Genomic_DNA"/>
</dbReference>
<organism evidence="1 2">
    <name type="scientific">Mizuhopecten yessoensis</name>
    <name type="common">Japanese scallop</name>
    <name type="synonym">Patinopecten yessoensis</name>
    <dbReference type="NCBI Taxonomy" id="6573"/>
    <lineage>
        <taxon>Eukaryota</taxon>
        <taxon>Metazoa</taxon>
        <taxon>Spiralia</taxon>
        <taxon>Lophotrochozoa</taxon>
        <taxon>Mollusca</taxon>
        <taxon>Bivalvia</taxon>
        <taxon>Autobranchia</taxon>
        <taxon>Pteriomorphia</taxon>
        <taxon>Pectinida</taxon>
        <taxon>Pectinoidea</taxon>
        <taxon>Pectinidae</taxon>
        <taxon>Mizuhopecten</taxon>
    </lineage>
</organism>
<evidence type="ECO:0000313" key="2">
    <source>
        <dbReference type="Proteomes" id="UP000242188"/>
    </source>
</evidence>
<keyword evidence="2" id="KW-1185">Reference proteome</keyword>
<dbReference type="AlphaFoldDB" id="A0A210PIF0"/>
<reference evidence="1 2" key="1">
    <citation type="journal article" date="2017" name="Nat. Ecol. Evol.">
        <title>Scallop genome provides insights into evolution of bilaterian karyotype and development.</title>
        <authorList>
            <person name="Wang S."/>
            <person name="Zhang J."/>
            <person name="Jiao W."/>
            <person name="Li J."/>
            <person name="Xun X."/>
            <person name="Sun Y."/>
            <person name="Guo X."/>
            <person name="Huan P."/>
            <person name="Dong B."/>
            <person name="Zhang L."/>
            <person name="Hu X."/>
            <person name="Sun X."/>
            <person name="Wang J."/>
            <person name="Zhao C."/>
            <person name="Wang Y."/>
            <person name="Wang D."/>
            <person name="Huang X."/>
            <person name="Wang R."/>
            <person name="Lv J."/>
            <person name="Li Y."/>
            <person name="Zhang Z."/>
            <person name="Liu B."/>
            <person name="Lu W."/>
            <person name="Hui Y."/>
            <person name="Liang J."/>
            <person name="Zhou Z."/>
            <person name="Hou R."/>
            <person name="Li X."/>
            <person name="Liu Y."/>
            <person name="Li H."/>
            <person name="Ning X."/>
            <person name="Lin Y."/>
            <person name="Zhao L."/>
            <person name="Xing Q."/>
            <person name="Dou J."/>
            <person name="Li Y."/>
            <person name="Mao J."/>
            <person name="Guo H."/>
            <person name="Dou H."/>
            <person name="Li T."/>
            <person name="Mu C."/>
            <person name="Jiang W."/>
            <person name="Fu Q."/>
            <person name="Fu X."/>
            <person name="Miao Y."/>
            <person name="Liu J."/>
            <person name="Yu Q."/>
            <person name="Li R."/>
            <person name="Liao H."/>
            <person name="Li X."/>
            <person name="Kong Y."/>
            <person name="Jiang Z."/>
            <person name="Chourrout D."/>
            <person name="Li R."/>
            <person name="Bao Z."/>
        </authorList>
    </citation>
    <scope>NUCLEOTIDE SEQUENCE [LARGE SCALE GENOMIC DNA]</scope>
    <source>
        <strain evidence="1 2">PY_sf001</strain>
    </source>
</reference>